<proteinExistence type="predicted"/>
<protein>
    <submittedName>
        <fullName evidence="1">Uncharacterized protein</fullName>
    </submittedName>
</protein>
<dbReference type="Proteomes" id="UP001163603">
    <property type="component" value="Chromosome 4"/>
</dbReference>
<sequence length="53" mass="6402">MDEEIKALEKTRTWELIDLPPNKTLVGCKWVYKIKTLLDEFVECYKVHYRDKA</sequence>
<evidence type="ECO:0000313" key="1">
    <source>
        <dbReference type="EMBL" id="KAJ0042840.1"/>
    </source>
</evidence>
<accession>A0ACC0YYY6</accession>
<dbReference type="EMBL" id="CM047739">
    <property type="protein sequence ID" value="KAJ0042840.1"/>
    <property type="molecule type" value="Genomic_DNA"/>
</dbReference>
<organism evidence="1 2">
    <name type="scientific">Pistacia integerrima</name>
    <dbReference type="NCBI Taxonomy" id="434235"/>
    <lineage>
        <taxon>Eukaryota</taxon>
        <taxon>Viridiplantae</taxon>
        <taxon>Streptophyta</taxon>
        <taxon>Embryophyta</taxon>
        <taxon>Tracheophyta</taxon>
        <taxon>Spermatophyta</taxon>
        <taxon>Magnoliopsida</taxon>
        <taxon>eudicotyledons</taxon>
        <taxon>Gunneridae</taxon>
        <taxon>Pentapetalae</taxon>
        <taxon>rosids</taxon>
        <taxon>malvids</taxon>
        <taxon>Sapindales</taxon>
        <taxon>Anacardiaceae</taxon>
        <taxon>Pistacia</taxon>
    </lineage>
</organism>
<keyword evidence="2" id="KW-1185">Reference proteome</keyword>
<reference evidence="2" key="1">
    <citation type="journal article" date="2023" name="G3 (Bethesda)">
        <title>Genome assembly and association tests identify interacting loci associated with vigor, precocity, and sex in interspecific pistachio rootstocks.</title>
        <authorList>
            <person name="Palmer W."/>
            <person name="Jacygrad E."/>
            <person name="Sagayaradj S."/>
            <person name="Cavanaugh K."/>
            <person name="Han R."/>
            <person name="Bertier L."/>
            <person name="Beede B."/>
            <person name="Kafkas S."/>
            <person name="Golino D."/>
            <person name="Preece J."/>
            <person name="Michelmore R."/>
        </authorList>
    </citation>
    <scope>NUCLEOTIDE SEQUENCE [LARGE SCALE GENOMIC DNA]</scope>
</reference>
<evidence type="ECO:0000313" key="2">
    <source>
        <dbReference type="Proteomes" id="UP001163603"/>
    </source>
</evidence>
<comment type="caution">
    <text evidence="1">The sequence shown here is derived from an EMBL/GenBank/DDBJ whole genome shotgun (WGS) entry which is preliminary data.</text>
</comment>
<gene>
    <name evidence="1" type="ORF">Pint_18465</name>
</gene>
<name>A0ACC0YYY6_9ROSI</name>